<evidence type="ECO:0000256" key="1">
    <source>
        <dbReference type="ARBA" id="ARBA00022490"/>
    </source>
</evidence>
<organism evidence="6 7">
    <name type="scientific">Brucella endophytica</name>
    <dbReference type="NCBI Taxonomy" id="1963359"/>
    <lineage>
        <taxon>Bacteria</taxon>
        <taxon>Pseudomonadati</taxon>
        <taxon>Pseudomonadota</taxon>
        <taxon>Alphaproteobacteria</taxon>
        <taxon>Hyphomicrobiales</taxon>
        <taxon>Brucellaceae</taxon>
        <taxon>Brucella/Ochrobactrum group</taxon>
        <taxon>Brucella</taxon>
    </lineage>
</organism>
<dbReference type="GO" id="GO:0005737">
    <property type="term" value="C:cytoplasm"/>
    <property type="evidence" value="ECO:0007669"/>
    <property type="project" value="UniProtKB-SubCell"/>
</dbReference>
<proteinExistence type="inferred from homology"/>
<dbReference type="EMBL" id="BMHH01000010">
    <property type="protein sequence ID" value="GGA96982.1"/>
    <property type="molecule type" value="Genomic_DNA"/>
</dbReference>
<evidence type="ECO:0000256" key="5">
    <source>
        <dbReference type="HAMAP-Rule" id="MF_00560"/>
    </source>
</evidence>
<comment type="similarity">
    <text evidence="5">Belongs to the methyltransferase superfamily. Tam family.</text>
</comment>
<comment type="caution">
    <text evidence="6">The sequence shown here is derived from an EMBL/GenBank/DDBJ whole genome shotgun (WGS) entry which is preliminary data.</text>
</comment>
<sequence>MTDQVHNRKSSDWSAAQYLKFEDERSRPARDLIAQVLLAAPRKIVDIGCGPGNSTELLAARWPEAEISGFDSSPDMIEKARVRLPQLRFEVAGVSQWTPDADVDLLFSNAVFQWLPEHIAELTRLFAALKPGAVLAVQMPDNLTEPTHRLMAEVARDPRWAARIGDKPRAPLPPVSAYYDALAGQAARIDVWHTIYNHPLAGAEAIVEWVKGTALRPFLDALDPEEQADFLAAYTARIAEAYPLARDGKALLRFPRFFLVAQKG</sequence>
<dbReference type="GO" id="GO:0032259">
    <property type="term" value="P:methylation"/>
    <property type="evidence" value="ECO:0007669"/>
    <property type="project" value="UniProtKB-KW"/>
</dbReference>
<reference evidence="6" key="2">
    <citation type="submission" date="2020-09" db="EMBL/GenBank/DDBJ databases">
        <authorList>
            <person name="Sun Q."/>
            <person name="Zhou Y."/>
        </authorList>
    </citation>
    <scope>NUCLEOTIDE SEQUENCE</scope>
    <source>
        <strain evidence="6">CGMCC 1.15082</strain>
    </source>
</reference>
<dbReference type="Proteomes" id="UP000646478">
    <property type="component" value="Unassembled WGS sequence"/>
</dbReference>
<evidence type="ECO:0000256" key="3">
    <source>
        <dbReference type="ARBA" id="ARBA00022679"/>
    </source>
</evidence>
<dbReference type="NCBIfam" id="NF002463">
    <property type="entry name" value="PRK01683.1"/>
    <property type="match status" value="1"/>
</dbReference>
<dbReference type="RefSeq" id="WP_188824674.1">
    <property type="nucleotide sequence ID" value="NZ_BMHH01000010.1"/>
</dbReference>
<evidence type="ECO:0000313" key="7">
    <source>
        <dbReference type="Proteomes" id="UP000646478"/>
    </source>
</evidence>
<keyword evidence="4 5" id="KW-0949">S-adenosyl-L-methionine</keyword>
<dbReference type="AlphaFoldDB" id="A0A916SHV1"/>
<keyword evidence="1 5" id="KW-0963">Cytoplasm</keyword>
<dbReference type="InterPro" id="IPR023506">
    <property type="entry name" value="Trans-aconitate_MeTrfase"/>
</dbReference>
<dbReference type="PANTHER" id="PTHR43861">
    <property type="entry name" value="TRANS-ACONITATE 2-METHYLTRANSFERASE-RELATED"/>
    <property type="match status" value="1"/>
</dbReference>
<dbReference type="Gene3D" id="3.40.50.150">
    <property type="entry name" value="Vaccinia Virus protein VP39"/>
    <property type="match status" value="1"/>
</dbReference>
<evidence type="ECO:0000313" key="6">
    <source>
        <dbReference type="EMBL" id="GGA96982.1"/>
    </source>
</evidence>
<dbReference type="Gene3D" id="1.10.150.290">
    <property type="entry name" value="S-adenosyl-L-methionine-dependent methyltransferases"/>
    <property type="match status" value="1"/>
</dbReference>
<dbReference type="CDD" id="cd02440">
    <property type="entry name" value="AdoMet_MTases"/>
    <property type="match status" value="1"/>
</dbReference>
<comment type="function">
    <text evidence="5">Catalyzes the S-adenosylmethionine monomethyl esterification of trans-aconitate.</text>
</comment>
<comment type="subcellular location">
    <subcellularLocation>
        <location evidence="5">Cytoplasm</location>
    </subcellularLocation>
</comment>
<accession>A0A916SHV1</accession>
<evidence type="ECO:0000256" key="2">
    <source>
        <dbReference type="ARBA" id="ARBA00022603"/>
    </source>
</evidence>
<dbReference type="InterPro" id="IPR023149">
    <property type="entry name" value="Trans_acon_MeTrfase_C"/>
</dbReference>
<keyword evidence="7" id="KW-1185">Reference proteome</keyword>
<evidence type="ECO:0000256" key="4">
    <source>
        <dbReference type="ARBA" id="ARBA00022691"/>
    </source>
</evidence>
<name>A0A916SHV1_9HYPH</name>
<gene>
    <name evidence="5 6" type="primary">tam</name>
    <name evidence="6" type="ORF">GCM10011491_26610</name>
</gene>
<dbReference type="InterPro" id="IPR029063">
    <property type="entry name" value="SAM-dependent_MTases_sf"/>
</dbReference>
<keyword evidence="2 5" id="KW-0489">Methyltransferase</keyword>
<dbReference type="Pfam" id="PF13489">
    <property type="entry name" value="Methyltransf_23"/>
    <property type="match status" value="1"/>
</dbReference>
<keyword evidence="3 5" id="KW-0808">Transferase</keyword>
<dbReference type="HAMAP" id="MF_00560">
    <property type="entry name" value="Tran_acon_Me_trans"/>
    <property type="match status" value="1"/>
</dbReference>
<dbReference type="SUPFAM" id="SSF53335">
    <property type="entry name" value="S-adenosyl-L-methionine-dependent methyltransferases"/>
    <property type="match status" value="1"/>
</dbReference>
<comment type="catalytic activity">
    <reaction evidence="5">
        <text>trans-aconitate + S-adenosyl-L-methionine = (E)-3-(methoxycarbonyl)pent-2-enedioate + S-adenosyl-L-homocysteine</text>
        <dbReference type="Rhea" id="RHEA:14969"/>
        <dbReference type="ChEBI" id="CHEBI:15708"/>
        <dbReference type="ChEBI" id="CHEBI:57470"/>
        <dbReference type="ChEBI" id="CHEBI:57856"/>
        <dbReference type="ChEBI" id="CHEBI:59789"/>
        <dbReference type="EC" id="2.1.1.144"/>
    </reaction>
</comment>
<reference evidence="6" key="1">
    <citation type="journal article" date="2014" name="Int. J. Syst. Evol. Microbiol.">
        <title>Complete genome sequence of Corynebacterium casei LMG S-19264T (=DSM 44701T), isolated from a smear-ripened cheese.</title>
        <authorList>
            <consortium name="US DOE Joint Genome Institute (JGI-PGF)"/>
            <person name="Walter F."/>
            <person name="Albersmeier A."/>
            <person name="Kalinowski J."/>
            <person name="Ruckert C."/>
        </authorList>
    </citation>
    <scope>NUCLEOTIDE SEQUENCE</scope>
    <source>
        <strain evidence="6">CGMCC 1.15082</strain>
    </source>
</reference>
<dbReference type="EC" id="2.1.1.144" evidence="5"/>
<dbReference type="GO" id="GO:0030798">
    <property type="term" value="F:trans-aconitate 2-methyltransferase activity"/>
    <property type="evidence" value="ECO:0007669"/>
    <property type="project" value="UniProtKB-UniRule"/>
</dbReference>
<protein>
    <recommendedName>
        <fullName evidence="5">Trans-aconitate 2-methyltransferase</fullName>
        <ecNumber evidence="5">2.1.1.144</ecNumber>
    </recommendedName>
</protein>
<dbReference type="PANTHER" id="PTHR43861:SF1">
    <property type="entry name" value="TRANS-ACONITATE 2-METHYLTRANSFERASE"/>
    <property type="match status" value="1"/>
</dbReference>